<proteinExistence type="predicted"/>
<evidence type="ECO:0000313" key="1">
    <source>
        <dbReference type="EMBL" id="SVD93460.1"/>
    </source>
</evidence>
<dbReference type="EMBL" id="UINC01182961">
    <property type="protein sequence ID" value="SVD93460.1"/>
    <property type="molecule type" value="Genomic_DNA"/>
</dbReference>
<reference evidence="1" key="1">
    <citation type="submission" date="2018-05" db="EMBL/GenBank/DDBJ databases">
        <authorList>
            <person name="Lanie J.A."/>
            <person name="Ng W.-L."/>
            <person name="Kazmierczak K.M."/>
            <person name="Andrzejewski T.M."/>
            <person name="Davidsen T.M."/>
            <person name="Wayne K.J."/>
            <person name="Tettelin H."/>
            <person name="Glass J.I."/>
            <person name="Rusch D."/>
            <person name="Podicherti R."/>
            <person name="Tsui H.-C.T."/>
            <person name="Winkler M.E."/>
        </authorList>
    </citation>
    <scope>NUCLEOTIDE SEQUENCE</scope>
</reference>
<sequence>MISRILGLIKTLLSKDSKWWKTVLKANFRNPTEVFKLFYYNIKRKLFDIGARFGFYQ</sequence>
<dbReference type="AlphaFoldDB" id="A0A382ZDU0"/>
<protein>
    <submittedName>
        <fullName evidence="1">Uncharacterized protein</fullName>
    </submittedName>
</protein>
<gene>
    <name evidence="1" type="ORF">METZ01_LOCUS446314</name>
</gene>
<name>A0A382ZDU0_9ZZZZ</name>
<feature type="non-terminal residue" evidence="1">
    <location>
        <position position="57"/>
    </location>
</feature>
<accession>A0A382ZDU0</accession>
<organism evidence="1">
    <name type="scientific">marine metagenome</name>
    <dbReference type="NCBI Taxonomy" id="408172"/>
    <lineage>
        <taxon>unclassified sequences</taxon>
        <taxon>metagenomes</taxon>
        <taxon>ecological metagenomes</taxon>
    </lineage>
</organism>